<dbReference type="EMBL" id="CM037621">
    <property type="protein sequence ID" value="KAH8001995.1"/>
    <property type="molecule type" value="Genomic_DNA"/>
</dbReference>
<protein>
    <submittedName>
        <fullName evidence="1">Uncharacterized protein</fullName>
    </submittedName>
</protein>
<sequence length="133" mass="14209">MSRSQAPKLAKTETKNKMATAQEHCRSQGSGRSLSAATVQEDDRRGAYTSSQVDTDETQEGLLAKDGKDHINSRLDRCADLTSRRMHEVIAMVIKASVTASVLSRASISFGLQDALAVARGQSLSLGDDVSVA</sequence>
<gene>
    <name evidence="1" type="ORF">K3G42_019581</name>
</gene>
<name>A0ACB8FAG6_9SAUR</name>
<reference evidence="1" key="1">
    <citation type="submission" date="2021-08" db="EMBL/GenBank/DDBJ databases">
        <title>The first chromosome-level gecko genome reveals the dynamic sex chromosomes of Neotropical dwarf geckos (Sphaerodactylidae: Sphaerodactylus).</title>
        <authorList>
            <person name="Pinto B.J."/>
            <person name="Keating S.E."/>
            <person name="Gamble T."/>
        </authorList>
    </citation>
    <scope>NUCLEOTIDE SEQUENCE</scope>
    <source>
        <strain evidence="1">TG3544</strain>
    </source>
</reference>
<proteinExistence type="predicted"/>
<accession>A0ACB8FAG6</accession>
<keyword evidence="2" id="KW-1185">Reference proteome</keyword>
<organism evidence="1 2">
    <name type="scientific">Sphaerodactylus townsendi</name>
    <dbReference type="NCBI Taxonomy" id="933632"/>
    <lineage>
        <taxon>Eukaryota</taxon>
        <taxon>Metazoa</taxon>
        <taxon>Chordata</taxon>
        <taxon>Craniata</taxon>
        <taxon>Vertebrata</taxon>
        <taxon>Euteleostomi</taxon>
        <taxon>Lepidosauria</taxon>
        <taxon>Squamata</taxon>
        <taxon>Bifurcata</taxon>
        <taxon>Gekkota</taxon>
        <taxon>Sphaerodactylidae</taxon>
        <taxon>Sphaerodactylus</taxon>
    </lineage>
</organism>
<comment type="caution">
    <text evidence="1">The sequence shown here is derived from an EMBL/GenBank/DDBJ whole genome shotgun (WGS) entry which is preliminary data.</text>
</comment>
<evidence type="ECO:0000313" key="2">
    <source>
        <dbReference type="Proteomes" id="UP000827872"/>
    </source>
</evidence>
<evidence type="ECO:0000313" key="1">
    <source>
        <dbReference type="EMBL" id="KAH8001995.1"/>
    </source>
</evidence>
<dbReference type="Proteomes" id="UP000827872">
    <property type="component" value="Linkage Group LG08"/>
</dbReference>